<evidence type="ECO:0000313" key="1">
    <source>
        <dbReference type="Proteomes" id="UP000790787"/>
    </source>
</evidence>
<reference evidence="2" key="2">
    <citation type="submission" date="2025-08" db="UniProtKB">
        <authorList>
            <consortium name="RefSeq"/>
        </authorList>
    </citation>
    <scope>IDENTIFICATION</scope>
    <source>
        <tissue evidence="2">Leaf</tissue>
    </source>
</reference>
<evidence type="ECO:0000313" key="2">
    <source>
        <dbReference type="RefSeq" id="XP_075083562.1"/>
    </source>
</evidence>
<gene>
    <name evidence="2" type="primary">LOC142167296</name>
</gene>
<organism evidence="1 2">
    <name type="scientific">Nicotiana tabacum</name>
    <name type="common">Common tobacco</name>
    <dbReference type="NCBI Taxonomy" id="4097"/>
    <lineage>
        <taxon>Eukaryota</taxon>
        <taxon>Viridiplantae</taxon>
        <taxon>Streptophyta</taxon>
        <taxon>Embryophyta</taxon>
        <taxon>Tracheophyta</taxon>
        <taxon>Spermatophyta</taxon>
        <taxon>Magnoliopsida</taxon>
        <taxon>eudicotyledons</taxon>
        <taxon>Gunneridae</taxon>
        <taxon>Pentapetalae</taxon>
        <taxon>asterids</taxon>
        <taxon>lamiids</taxon>
        <taxon>Solanales</taxon>
        <taxon>Solanaceae</taxon>
        <taxon>Nicotianoideae</taxon>
        <taxon>Nicotianeae</taxon>
        <taxon>Nicotiana</taxon>
    </lineage>
</organism>
<sequence>MDYSKLLKPTAINAPMQTFATLSLKPVELLHGEPIVKWKKQEVKQSIVQQGLLLAVLGKVSYGKPVISELRKVIPIQCEIKGHCSVGLIEDNHVLIRLSLLEDYVHLLSKPIFYLKAQLYMWQMRCTKWNPWWTPDEETPFAIAWISFPELPPNFFGKEYVFSLARAVGNPLHIDLATQNGTRPSCAKVKVEVNLLSKFPHRIKIVEEADESGPEEFKWIRIKYDYVPKYCKPCKKHGHSEVECWVIHPELHKRFEEGVEE</sequence>
<dbReference type="Proteomes" id="UP000790787">
    <property type="component" value="Chromosome 12"/>
</dbReference>
<proteinExistence type="predicted"/>
<name>A0AC58SF09_TOBAC</name>
<keyword evidence="1" id="KW-1185">Reference proteome</keyword>
<protein>
    <submittedName>
        <fullName evidence="2">Uncharacterized protein LOC142167296</fullName>
    </submittedName>
</protein>
<reference evidence="1" key="1">
    <citation type="journal article" date="2014" name="Nat. Commun.">
        <title>The tobacco genome sequence and its comparison with those of tomato and potato.</title>
        <authorList>
            <person name="Sierro N."/>
            <person name="Battey J.N."/>
            <person name="Ouadi S."/>
            <person name="Bakaher N."/>
            <person name="Bovet L."/>
            <person name="Willig A."/>
            <person name="Goepfert S."/>
            <person name="Peitsch M.C."/>
            <person name="Ivanov N.V."/>
        </authorList>
    </citation>
    <scope>NUCLEOTIDE SEQUENCE [LARGE SCALE GENOMIC DNA]</scope>
</reference>
<dbReference type="RefSeq" id="XP_075083562.1">
    <property type="nucleotide sequence ID" value="XM_075227461.1"/>
</dbReference>
<accession>A0AC58SF09</accession>